<dbReference type="GO" id="GO:0019632">
    <property type="term" value="P:shikimate metabolic process"/>
    <property type="evidence" value="ECO:0007669"/>
    <property type="project" value="TreeGrafter"/>
</dbReference>
<dbReference type="InterPro" id="IPR013708">
    <property type="entry name" value="Shikimate_DH-bd_N"/>
</dbReference>
<feature type="region of interest" description="Disordered" evidence="3">
    <location>
        <begin position="287"/>
        <end position="306"/>
    </location>
</feature>
<dbReference type="OrthoDB" id="9776868at2"/>
<dbReference type="Gene3D" id="3.40.50.10860">
    <property type="entry name" value="Leucine Dehydrogenase, chain A, domain 1"/>
    <property type="match status" value="1"/>
</dbReference>
<evidence type="ECO:0000256" key="2">
    <source>
        <dbReference type="ARBA" id="ARBA00023141"/>
    </source>
</evidence>
<comment type="caution">
    <text evidence="5">The sequence shown here is derived from an EMBL/GenBank/DDBJ whole genome shotgun (WGS) entry which is preliminary data.</text>
</comment>
<dbReference type="GO" id="GO:0005829">
    <property type="term" value="C:cytosol"/>
    <property type="evidence" value="ECO:0007669"/>
    <property type="project" value="TreeGrafter"/>
</dbReference>
<gene>
    <name evidence="5" type="ORF">BMERY_0297</name>
</gene>
<dbReference type="Proteomes" id="UP000029060">
    <property type="component" value="Unassembled WGS sequence"/>
</dbReference>
<name>A0A087BIK5_9BIFI</name>
<evidence type="ECO:0000259" key="4">
    <source>
        <dbReference type="Pfam" id="PF08501"/>
    </source>
</evidence>
<dbReference type="SUPFAM" id="SSF53223">
    <property type="entry name" value="Aminoacid dehydrogenase-like, N-terminal domain"/>
    <property type="match status" value="1"/>
</dbReference>
<dbReference type="Pfam" id="PF08501">
    <property type="entry name" value="Shikimate_dh_N"/>
    <property type="match status" value="1"/>
</dbReference>
<dbReference type="InterPro" id="IPR036291">
    <property type="entry name" value="NAD(P)-bd_dom_sf"/>
</dbReference>
<dbReference type="EC" id="1.1.1.25" evidence="5"/>
<evidence type="ECO:0000256" key="3">
    <source>
        <dbReference type="SAM" id="MobiDB-lite"/>
    </source>
</evidence>
<dbReference type="GO" id="GO:0009423">
    <property type="term" value="P:chorismate biosynthetic process"/>
    <property type="evidence" value="ECO:0007669"/>
    <property type="project" value="TreeGrafter"/>
</dbReference>
<dbReference type="GO" id="GO:0050661">
    <property type="term" value="F:NADP binding"/>
    <property type="evidence" value="ECO:0007669"/>
    <property type="project" value="TreeGrafter"/>
</dbReference>
<dbReference type="Gene3D" id="3.40.50.720">
    <property type="entry name" value="NAD(P)-binding Rossmann-like Domain"/>
    <property type="match status" value="1"/>
</dbReference>
<dbReference type="PANTHER" id="PTHR21089:SF1">
    <property type="entry name" value="BIFUNCTIONAL 3-DEHYDROQUINATE DEHYDRATASE_SHIKIMATE DEHYDROGENASE, CHLOROPLASTIC"/>
    <property type="match status" value="1"/>
</dbReference>
<protein>
    <submittedName>
        <fullName evidence="5">Shikimate dehydrogenase</fullName>
        <ecNumber evidence="5">1.1.1.25</ecNumber>
    </submittedName>
</protein>
<organism evidence="5 6">
    <name type="scientific">Bifidobacterium merycicum</name>
    <dbReference type="NCBI Taxonomy" id="78345"/>
    <lineage>
        <taxon>Bacteria</taxon>
        <taxon>Bacillati</taxon>
        <taxon>Actinomycetota</taxon>
        <taxon>Actinomycetes</taxon>
        <taxon>Bifidobacteriales</taxon>
        <taxon>Bifidobacteriaceae</taxon>
        <taxon>Bifidobacterium</taxon>
    </lineage>
</organism>
<dbReference type="InterPro" id="IPR022893">
    <property type="entry name" value="Shikimate_DH_fam"/>
</dbReference>
<accession>A0A087BIK5</accession>
<dbReference type="STRING" id="78345.BMERY_0297"/>
<dbReference type="PANTHER" id="PTHR21089">
    <property type="entry name" value="SHIKIMATE DEHYDROGENASE"/>
    <property type="match status" value="1"/>
</dbReference>
<keyword evidence="5" id="KW-0560">Oxidoreductase</keyword>
<reference evidence="5 6" key="1">
    <citation type="submission" date="2014-03" db="EMBL/GenBank/DDBJ databases">
        <title>Genomics of Bifidobacteria.</title>
        <authorList>
            <person name="Ventura M."/>
            <person name="Milani C."/>
            <person name="Lugli G.A."/>
        </authorList>
    </citation>
    <scope>NUCLEOTIDE SEQUENCE [LARGE SCALE GENOMIC DNA]</scope>
    <source>
        <strain evidence="5 6">LMG 11341</strain>
    </source>
</reference>
<dbReference type="GO" id="GO:0009073">
    <property type="term" value="P:aromatic amino acid family biosynthetic process"/>
    <property type="evidence" value="ECO:0007669"/>
    <property type="project" value="UniProtKB-KW"/>
</dbReference>
<dbReference type="EMBL" id="JGZC01000005">
    <property type="protein sequence ID" value="KFI70855.1"/>
    <property type="molecule type" value="Genomic_DNA"/>
</dbReference>
<comment type="pathway">
    <text evidence="1">Metabolic intermediate biosynthesis; chorismate biosynthesis; chorismate from D-erythrose 4-phosphate and phosphoenolpyruvate: step 4/7.</text>
</comment>
<dbReference type="SUPFAM" id="SSF51735">
    <property type="entry name" value="NAD(P)-binding Rossmann-fold domains"/>
    <property type="match status" value="1"/>
</dbReference>
<dbReference type="GO" id="GO:0004764">
    <property type="term" value="F:shikimate 3-dehydrogenase (NADP+) activity"/>
    <property type="evidence" value="ECO:0007669"/>
    <property type="project" value="UniProtKB-EC"/>
</dbReference>
<keyword evidence="6" id="KW-1185">Reference proteome</keyword>
<dbReference type="InterPro" id="IPR046346">
    <property type="entry name" value="Aminoacid_DH-like_N_sf"/>
</dbReference>
<keyword evidence="2" id="KW-0057">Aromatic amino acid biosynthesis</keyword>
<sequence length="315" mass="33702">MTIINHRCAVLGKPIAHSLSPVLHNAAYRALGLDDWFYDRHEVGESDLDGFLKGLDSQWAGLSLTMPLKKTIQPYGEPSNKWARELGVANTAVFDWSAPNASGVEGLPAIRLYNTDVPGIRLAFDHAYRVHGVDEPGDRSGEAVIIGNGNTATSALAACTMMPGIGHVTIVARHPDGNAELEPLAGKFLPGEHPISILGMDHAVEALRAADVAINTIPGHAADGVAARLLDAAPAVKGTLLDVVYDPRPTELMKAWRRCGGLAIGGEEMLLYQGMIQVWLMTGIRGEDPQSTDPADRERNEALGSAMRQALEEAL</sequence>
<evidence type="ECO:0000256" key="1">
    <source>
        <dbReference type="ARBA" id="ARBA00004871"/>
    </source>
</evidence>
<evidence type="ECO:0000313" key="6">
    <source>
        <dbReference type="Proteomes" id="UP000029060"/>
    </source>
</evidence>
<proteinExistence type="predicted"/>
<dbReference type="eggNOG" id="COG0169">
    <property type="taxonomic scope" value="Bacteria"/>
</dbReference>
<feature type="domain" description="Shikimate dehydrogenase substrate binding N-terminal" evidence="4">
    <location>
        <begin position="10"/>
        <end position="91"/>
    </location>
</feature>
<dbReference type="AlphaFoldDB" id="A0A087BIK5"/>
<evidence type="ECO:0000313" key="5">
    <source>
        <dbReference type="EMBL" id="KFI70855.1"/>
    </source>
</evidence>
<dbReference type="CDD" id="cd01065">
    <property type="entry name" value="NAD_bind_Shikimate_DH"/>
    <property type="match status" value="1"/>
</dbReference>
<keyword evidence="2" id="KW-0028">Amino-acid biosynthesis</keyword>